<comment type="caution">
    <text evidence="5">The sequence shown here is derived from an EMBL/GenBank/DDBJ whole genome shotgun (WGS) entry which is preliminary data.</text>
</comment>
<feature type="compositionally biased region" description="Low complexity" evidence="3">
    <location>
        <begin position="531"/>
        <end position="543"/>
    </location>
</feature>
<evidence type="ECO:0000256" key="1">
    <source>
        <dbReference type="ARBA" id="ARBA00022505"/>
    </source>
</evidence>
<evidence type="ECO:0000256" key="2">
    <source>
        <dbReference type="ARBA" id="ARBA00023002"/>
    </source>
</evidence>
<dbReference type="Proteomes" id="UP001356095">
    <property type="component" value="Unassembled WGS sequence"/>
</dbReference>
<dbReference type="Pfam" id="PF20256">
    <property type="entry name" value="MoCoBD_2"/>
    <property type="match status" value="2"/>
</dbReference>
<sequence>MTTPPTTPAVGRPLARLEGEAKVTGLAPYAYEHALTDPLHLGPVLSTVARGRIRYVDTARAEALAGVRAVLTPANAERLADTEDREFAVLQTDEVAFRGQFVAAVVADTPETAREAAGLVSVSYDTVPHDVTLTADHPGLYRPDGVNAHPDADTEHGEPDAALARAAVVVDHTYRTPMEHNNPMEPHTTVALWDEGAGRLTLHDSTQGAHPVRRTVAGVFGLDPEDVRVIAPYVGGGFGSKGSAHAHNVLAAMAARAVPGRPVKFALTRRQMFSLVGYRTPTIQRVRLGADREGRLDALVHEVVEQTSKVKEFAEQTAVCSRMMYAAPHRRTSHRLAPLDVPIPFWMRAPGEAPGMYALESAMDELAQACGVDPVELRLCNEPPAHPETGEPWSDRALVRCLREGAERFGWHARDPAPGVRRDGDWLLGTGVASAVYPHLVNPGSVAEIRYGEDGRYRVGIGAADIGTGALTALTQIAADALGRPLSEVVVAIGDTDLPEASVAGGSSGTTSWGAAVVAAARAFRDEHGADPAPGAGARGTTPEDTATPGYAQFSFGAHFAEVRVHADTGEVRVPRMLGLFSVGRVVNPRTARSQLLGGMVMGLSMALHEQSVVDPEFGHVVNGDLAGYHVAAHADVAGLEADWLEGNDPHAGPLGSRGVGEIGIVGAAAAVANAAHHATGVRIRELPLTPDRFLR</sequence>
<evidence type="ECO:0000256" key="3">
    <source>
        <dbReference type="SAM" id="MobiDB-lite"/>
    </source>
</evidence>
<dbReference type="RefSeq" id="WP_330094309.1">
    <property type="nucleotide sequence ID" value="NZ_JAUZMY010000030.1"/>
</dbReference>
<evidence type="ECO:0000313" key="6">
    <source>
        <dbReference type="Proteomes" id="UP001356095"/>
    </source>
</evidence>
<dbReference type="Pfam" id="PF01315">
    <property type="entry name" value="Ald_Xan_dh_C"/>
    <property type="match status" value="1"/>
</dbReference>
<dbReference type="Gene3D" id="3.90.1170.50">
    <property type="entry name" value="Aldehyde oxidase/xanthine dehydrogenase, a/b hammerhead"/>
    <property type="match status" value="1"/>
</dbReference>
<dbReference type="Pfam" id="PF02738">
    <property type="entry name" value="MoCoBD_1"/>
    <property type="match status" value="1"/>
</dbReference>
<dbReference type="SMART" id="SM01008">
    <property type="entry name" value="Ald_Xan_dh_C"/>
    <property type="match status" value="1"/>
</dbReference>
<dbReference type="InterPro" id="IPR046867">
    <property type="entry name" value="AldOxase/xan_DH_MoCoBD2"/>
</dbReference>
<dbReference type="SUPFAM" id="SSF56003">
    <property type="entry name" value="Molybdenum cofactor-binding domain"/>
    <property type="match status" value="1"/>
</dbReference>
<gene>
    <name evidence="5" type="ORF">Q8791_25310</name>
</gene>
<dbReference type="InterPro" id="IPR000674">
    <property type="entry name" value="Ald_Oxase/Xan_DH_a/b"/>
</dbReference>
<dbReference type="InterPro" id="IPR036856">
    <property type="entry name" value="Ald_Oxase/Xan_DH_a/b_sf"/>
</dbReference>
<dbReference type="InterPro" id="IPR037165">
    <property type="entry name" value="AldOxase/xan_DH_Mopterin-bd_sf"/>
</dbReference>
<evidence type="ECO:0000259" key="4">
    <source>
        <dbReference type="SMART" id="SM01008"/>
    </source>
</evidence>
<name>A0ABU7KE81_9ACTN</name>
<reference evidence="5 6" key="1">
    <citation type="submission" date="2023-08" db="EMBL/GenBank/DDBJ databases">
        <authorList>
            <person name="Girao M."/>
            <person name="Carvalho M.F."/>
        </authorList>
    </citation>
    <scope>NUCLEOTIDE SEQUENCE [LARGE SCALE GENOMIC DNA]</scope>
    <source>
        <strain evidence="5 6">CT-R113</strain>
    </source>
</reference>
<feature type="region of interest" description="Disordered" evidence="3">
    <location>
        <begin position="528"/>
        <end position="548"/>
    </location>
</feature>
<organism evidence="5 6">
    <name type="scientific">Nocardiopsis codii</name>
    <dbReference type="NCBI Taxonomy" id="3065942"/>
    <lineage>
        <taxon>Bacteria</taxon>
        <taxon>Bacillati</taxon>
        <taxon>Actinomycetota</taxon>
        <taxon>Actinomycetes</taxon>
        <taxon>Streptosporangiales</taxon>
        <taxon>Nocardiopsidaceae</taxon>
        <taxon>Nocardiopsis</taxon>
    </lineage>
</organism>
<accession>A0ABU7KE81</accession>
<keyword evidence="2" id="KW-0560">Oxidoreductase</keyword>
<dbReference type="PANTHER" id="PTHR11908">
    <property type="entry name" value="XANTHINE DEHYDROGENASE"/>
    <property type="match status" value="1"/>
</dbReference>
<feature type="domain" description="Aldehyde oxidase/xanthine dehydrogenase a/b hammerhead" evidence="4">
    <location>
        <begin position="24"/>
        <end position="128"/>
    </location>
</feature>
<dbReference type="EMBL" id="JAUZMY010000030">
    <property type="protein sequence ID" value="MEE2040546.1"/>
    <property type="molecule type" value="Genomic_DNA"/>
</dbReference>
<keyword evidence="1" id="KW-0500">Molybdenum</keyword>
<dbReference type="SUPFAM" id="SSF54665">
    <property type="entry name" value="CO dehydrogenase molybdoprotein N-domain-like"/>
    <property type="match status" value="1"/>
</dbReference>
<dbReference type="Gene3D" id="3.30.365.10">
    <property type="entry name" value="Aldehyde oxidase/xanthine dehydrogenase, molybdopterin binding domain"/>
    <property type="match status" value="4"/>
</dbReference>
<keyword evidence="6" id="KW-1185">Reference proteome</keyword>
<proteinExistence type="predicted"/>
<protein>
    <submittedName>
        <fullName evidence="5">Xanthine dehydrogenase family protein molybdopterin-binding subunit</fullName>
    </submittedName>
</protein>
<evidence type="ECO:0000313" key="5">
    <source>
        <dbReference type="EMBL" id="MEE2040546.1"/>
    </source>
</evidence>
<dbReference type="InterPro" id="IPR008274">
    <property type="entry name" value="AldOxase/xan_DH_MoCoBD1"/>
</dbReference>
<dbReference type="PANTHER" id="PTHR11908:SF132">
    <property type="entry name" value="ALDEHYDE OXIDASE 1-RELATED"/>
    <property type="match status" value="1"/>
</dbReference>
<dbReference type="InterPro" id="IPR016208">
    <property type="entry name" value="Ald_Oxase/xanthine_DH-like"/>
</dbReference>